<keyword evidence="2" id="KW-1185">Reference proteome</keyword>
<dbReference type="Proteomes" id="UP000006852">
    <property type="component" value="Plasmid pTRESU01"/>
</dbReference>
<geneLocation type="plasmid" evidence="1 2">
    <name>pTRESU01</name>
</geneLocation>
<dbReference type="KEGG" id="tsu:Tresu_2634"/>
<dbReference type="RefSeq" id="WP_013702743.1">
    <property type="nucleotide sequence ID" value="NC_015386.1"/>
</dbReference>
<reference evidence="2" key="1">
    <citation type="submission" date="2011-04" db="EMBL/GenBank/DDBJ databases">
        <title>The complete genome of plasmid of Treponema succinifaciens DSM 2489.</title>
        <authorList>
            <person name="Lucas S."/>
            <person name="Copeland A."/>
            <person name="Lapidus A."/>
            <person name="Bruce D."/>
            <person name="Goodwin L."/>
            <person name="Pitluck S."/>
            <person name="Peters L."/>
            <person name="Kyrpides N."/>
            <person name="Mavromatis K."/>
            <person name="Ivanova N."/>
            <person name="Ovchinnikova G."/>
            <person name="Teshima H."/>
            <person name="Detter J.C."/>
            <person name="Tapia R."/>
            <person name="Han C."/>
            <person name="Land M."/>
            <person name="Hauser L."/>
            <person name="Markowitz V."/>
            <person name="Cheng J.-F."/>
            <person name="Hugenholtz P."/>
            <person name="Woyke T."/>
            <person name="Wu D."/>
            <person name="Gronow S."/>
            <person name="Wellnitz S."/>
            <person name="Brambilla E."/>
            <person name="Klenk H.-P."/>
            <person name="Eisen J.A."/>
        </authorList>
    </citation>
    <scope>NUCLEOTIDE SEQUENCE [LARGE SCALE GENOMIC DNA]</scope>
    <source>
        <strain evidence="2">ATCC 33096 / DSM 2489 / 6091</strain>
        <plasmid evidence="2">Plasmid pTRESU01</plasmid>
    </source>
</reference>
<dbReference type="HOGENOM" id="CLU_2276225_0_0_12"/>
<gene>
    <name evidence="1" type="ordered locus">Tresu_2634</name>
</gene>
<accession>F2NYJ6</accession>
<organism evidence="1 2">
    <name type="scientific">Treponema succinifaciens (strain ATCC 33096 / DSM 2489 / 6091)</name>
    <dbReference type="NCBI Taxonomy" id="869209"/>
    <lineage>
        <taxon>Bacteria</taxon>
        <taxon>Pseudomonadati</taxon>
        <taxon>Spirochaetota</taxon>
        <taxon>Spirochaetia</taxon>
        <taxon>Spirochaetales</taxon>
        <taxon>Treponemataceae</taxon>
        <taxon>Treponema</taxon>
    </lineage>
</organism>
<proteinExistence type="predicted"/>
<evidence type="ECO:0000313" key="2">
    <source>
        <dbReference type="Proteomes" id="UP000006852"/>
    </source>
</evidence>
<name>F2NYJ6_TRES6</name>
<keyword evidence="1" id="KW-0614">Plasmid</keyword>
<protein>
    <submittedName>
        <fullName evidence="1">Uncharacterized protein</fullName>
    </submittedName>
</protein>
<sequence>MHQIDSKNGQFFTYKNKNENKGIILIITKTSSLLLPLYAHLKDEYKNIENFSADKFVHNNDIFNYDFKKIDFSKSFLEYYSTDFKEVLISKRIKKINGVKKV</sequence>
<evidence type="ECO:0000313" key="1">
    <source>
        <dbReference type="EMBL" id="AEB15495.1"/>
    </source>
</evidence>
<dbReference type="AlphaFoldDB" id="F2NYJ6"/>
<dbReference type="GeneID" id="302999732"/>
<dbReference type="EMBL" id="CP002632">
    <property type="protein sequence ID" value="AEB15495.1"/>
    <property type="molecule type" value="Genomic_DNA"/>
</dbReference>